<keyword evidence="1" id="KW-1133">Transmembrane helix</keyword>
<sequence length="76" mass="8613">MSTFGQFLRVTTYVIVPALDVLSTIFLLESRSQKRYFSLRSLAVAPVKALSRRLGMRLILCPSSQGWREESHSGPR</sequence>
<name>A0A9P8TUP0_9HYPO</name>
<dbReference type="EMBL" id="JAIWOZ010000004">
    <property type="protein sequence ID" value="KAH6605543.1"/>
    <property type="molecule type" value="Genomic_DNA"/>
</dbReference>
<accession>A0A9P8TUP0</accession>
<feature type="transmembrane region" description="Helical" evidence="1">
    <location>
        <begin position="6"/>
        <end position="28"/>
    </location>
</feature>
<evidence type="ECO:0000256" key="1">
    <source>
        <dbReference type="SAM" id="Phobius"/>
    </source>
</evidence>
<gene>
    <name evidence="2" type="ORF">Trco_004696</name>
</gene>
<reference evidence="2" key="1">
    <citation type="submission" date="2021-08" db="EMBL/GenBank/DDBJ databases">
        <title>Chromosome-Level Trichoderma cornu-damae using Hi-C Data.</title>
        <authorList>
            <person name="Kim C.S."/>
        </authorList>
    </citation>
    <scope>NUCLEOTIDE SEQUENCE</scope>
    <source>
        <strain evidence="2">KA19-0412C</strain>
    </source>
</reference>
<dbReference type="AlphaFoldDB" id="A0A9P8TUP0"/>
<evidence type="ECO:0000313" key="2">
    <source>
        <dbReference type="EMBL" id="KAH6605543.1"/>
    </source>
</evidence>
<keyword evidence="3" id="KW-1185">Reference proteome</keyword>
<evidence type="ECO:0000313" key="3">
    <source>
        <dbReference type="Proteomes" id="UP000827724"/>
    </source>
</evidence>
<protein>
    <submittedName>
        <fullName evidence="2">Uncharacterized protein</fullName>
    </submittedName>
</protein>
<proteinExistence type="predicted"/>
<keyword evidence="1" id="KW-0812">Transmembrane</keyword>
<dbReference type="Proteomes" id="UP000827724">
    <property type="component" value="Unassembled WGS sequence"/>
</dbReference>
<comment type="caution">
    <text evidence="2">The sequence shown here is derived from an EMBL/GenBank/DDBJ whole genome shotgun (WGS) entry which is preliminary data.</text>
</comment>
<organism evidence="2 3">
    <name type="scientific">Trichoderma cornu-damae</name>
    <dbReference type="NCBI Taxonomy" id="654480"/>
    <lineage>
        <taxon>Eukaryota</taxon>
        <taxon>Fungi</taxon>
        <taxon>Dikarya</taxon>
        <taxon>Ascomycota</taxon>
        <taxon>Pezizomycotina</taxon>
        <taxon>Sordariomycetes</taxon>
        <taxon>Hypocreomycetidae</taxon>
        <taxon>Hypocreales</taxon>
        <taxon>Hypocreaceae</taxon>
        <taxon>Trichoderma</taxon>
    </lineage>
</organism>
<keyword evidence="1" id="KW-0472">Membrane</keyword>